<keyword evidence="5" id="KW-1185">Reference proteome</keyword>
<evidence type="ECO:0000313" key="5">
    <source>
        <dbReference type="Proteomes" id="UP000664132"/>
    </source>
</evidence>
<evidence type="ECO:0000313" key="4">
    <source>
        <dbReference type="EMBL" id="KAG4422595.1"/>
    </source>
</evidence>
<dbReference type="GO" id="GO:0003723">
    <property type="term" value="F:RNA binding"/>
    <property type="evidence" value="ECO:0007669"/>
    <property type="project" value="UniProtKB-KW"/>
</dbReference>
<dbReference type="OrthoDB" id="10055769at2759"/>
<feature type="compositionally biased region" description="Polar residues" evidence="2">
    <location>
        <begin position="165"/>
        <end position="174"/>
    </location>
</feature>
<dbReference type="Gene3D" id="1.10.8.790">
    <property type="entry name" value="RNA-dependent RNA polymerase, slab domain, helical subdomain-like"/>
    <property type="match status" value="1"/>
</dbReference>
<evidence type="ECO:0000256" key="2">
    <source>
        <dbReference type="SAM" id="MobiDB-lite"/>
    </source>
</evidence>
<feature type="region of interest" description="Disordered" evidence="2">
    <location>
        <begin position="1325"/>
        <end position="1349"/>
    </location>
</feature>
<proteinExistence type="inferred from homology"/>
<keyword evidence="1" id="KW-0696">RNA-directed RNA polymerase</keyword>
<dbReference type="EC" id="2.7.7.48" evidence="1"/>
<dbReference type="InterPro" id="IPR057596">
    <property type="entry name" value="RDRP_core"/>
</dbReference>
<keyword evidence="1" id="KW-0548">Nucleotidyltransferase</keyword>
<dbReference type="GO" id="GO:0031380">
    <property type="term" value="C:nuclear RNA-directed RNA polymerase complex"/>
    <property type="evidence" value="ECO:0007669"/>
    <property type="project" value="TreeGrafter"/>
</dbReference>
<comment type="similarity">
    <text evidence="1">Belongs to the RdRP family.</text>
</comment>
<dbReference type="EMBL" id="JAFJYH010000046">
    <property type="protein sequence ID" value="KAG4422595.1"/>
    <property type="molecule type" value="Genomic_DNA"/>
</dbReference>
<dbReference type="InterPro" id="IPR007855">
    <property type="entry name" value="RDRP"/>
</dbReference>
<feature type="region of interest" description="Disordered" evidence="2">
    <location>
        <begin position="159"/>
        <end position="231"/>
    </location>
</feature>
<reference evidence="4" key="1">
    <citation type="submission" date="2021-02" db="EMBL/GenBank/DDBJ databases">
        <title>Genome sequence Cadophora malorum strain M34.</title>
        <authorList>
            <person name="Stefanovic E."/>
            <person name="Vu D."/>
            <person name="Scully C."/>
            <person name="Dijksterhuis J."/>
            <person name="Roader J."/>
            <person name="Houbraken J."/>
        </authorList>
    </citation>
    <scope>NUCLEOTIDE SEQUENCE</scope>
    <source>
        <strain evidence="4">M34</strain>
    </source>
</reference>
<comment type="catalytic activity">
    <reaction evidence="1">
        <text>RNA(n) + a ribonucleoside 5'-triphosphate = RNA(n+1) + diphosphate</text>
        <dbReference type="Rhea" id="RHEA:21248"/>
        <dbReference type="Rhea" id="RHEA-COMP:14527"/>
        <dbReference type="Rhea" id="RHEA-COMP:17342"/>
        <dbReference type="ChEBI" id="CHEBI:33019"/>
        <dbReference type="ChEBI" id="CHEBI:61557"/>
        <dbReference type="ChEBI" id="CHEBI:140395"/>
        <dbReference type="EC" id="2.7.7.48"/>
    </reaction>
</comment>
<feature type="domain" description="RDRP core" evidence="3">
    <location>
        <begin position="464"/>
        <end position="1123"/>
    </location>
</feature>
<protein>
    <recommendedName>
        <fullName evidence="1">RNA-dependent RNA polymerase</fullName>
        <ecNumber evidence="1">2.7.7.48</ecNumber>
    </recommendedName>
</protein>
<dbReference type="PANTHER" id="PTHR23079">
    <property type="entry name" value="RNA-DEPENDENT RNA POLYMERASE"/>
    <property type="match status" value="1"/>
</dbReference>
<accession>A0A8H7WD32</accession>
<evidence type="ECO:0000259" key="3">
    <source>
        <dbReference type="Pfam" id="PF05183"/>
    </source>
</evidence>
<name>A0A8H7WD32_9HELO</name>
<feature type="compositionally biased region" description="Basic and acidic residues" evidence="2">
    <location>
        <begin position="175"/>
        <end position="184"/>
    </location>
</feature>
<dbReference type="Pfam" id="PF05183">
    <property type="entry name" value="RdRP"/>
    <property type="match status" value="1"/>
</dbReference>
<dbReference type="Proteomes" id="UP000664132">
    <property type="component" value="Unassembled WGS sequence"/>
</dbReference>
<organism evidence="4 5">
    <name type="scientific">Cadophora malorum</name>
    <dbReference type="NCBI Taxonomy" id="108018"/>
    <lineage>
        <taxon>Eukaryota</taxon>
        <taxon>Fungi</taxon>
        <taxon>Dikarya</taxon>
        <taxon>Ascomycota</taxon>
        <taxon>Pezizomycotina</taxon>
        <taxon>Leotiomycetes</taxon>
        <taxon>Helotiales</taxon>
        <taxon>Ploettnerulaceae</taxon>
        <taxon>Cadophora</taxon>
    </lineage>
</organism>
<evidence type="ECO:0000256" key="1">
    <source>
        <dbReference type="RuleBase" id="RU363098"/>
    </source>
</evidence>
<dbReference type="GO" id="GO:0003968">
    <property type="term" value="F:RNA-directed RNA polymerase activity"/>
    <property type="evidence" value="ECO:0007669"/>
    <property type="project" value="UniProtKB-KW"/>
</dbReference>
<dbReference type="PANTHER" id="PTHR23079:SF14">
    <property type="entry name" value="RNA-DEPENDENT RNA POLYMERASE"/>
    <property type="match status" value="1"/>
</dbReference>
<comment type="caution">
    <text evidence="4">The sequence shown here is derived from an EMBL/GenBank/DDBJ whole genome shotgun (WGS) entry which is preliminary data.</text>
</comment>
<keyword evidence="1" id="KW-0694">RNA-binding</keyword>
<sequence>MAPNAPEPPGTPTRKDGAANDNEFATRINFLCSNWDLGLDVNKRTKDAQGESTIDCKCVNVLRFCYHKDRLDIVLKEFDSKATILYQGWVNKPKAERGTVPPVTRRQKRPVNERERMLLLQCLLKIAAEHRENWQERFGGTPESIKQILREAEGKFNVEPVPTPSLLSPHSSRANSEKRPREEAFPDIAVTKKSRPVSSAIPPQRSLSDMAPPRGRPLRQEPEPPLGTISSTRKANASFARSANTSFTESEVSAVFTQSGNSSWAATQETIPDKLPAMKDAFTTLQDDKYISSSYESSSFEARVGDIPEDELLDMVDIVRAASPVEEELSQDLLGFGISKESIVEETLSEAQFRERLDGIFPEIPRCLMSARLCVIYEITRVFLHAEVPLSELNAPITSSLEDYDTLWRFLRSLPYLKDCLFPERSSKEAWTACISESYDKGYLAVVFSGSLTFRSDDDDTFFRLKLEPIKLDFSHRLGRRFGHDRFFEIFMPQLSGRHIPRALDALGQRAPAIILNWLVETTHPLIGFQWKPFMVKDKERRKKKQTIVLKDVEAVDTSFRIFFFAVDGPKFVKKDHLITHPNPRVGRPKMSIPVLLDCVRPINERNEQQPFLKFFNRTTLALSRNSPTIVLQPEQIRIMSEDITFGGDPKNVMNDGCGRMSLSLASKITDKLGLSYPPTAFQGRIGEAKGLWVVDRHDKGGEDWIETYPSQRKWYRGEKRGDNDKEWDDPSHRTFEVLKCSGPLKSADLNLQFLPLLMDRANDPKLMKRAISEILEQGLALKVEEIQEAMDDPKSFRKWVRDRNPNLKERLRGGIAYKAGLPVVREERLNTFLDAGFDPRKIMFMKEMAKDAFKSRTDELKERLNITVGRSTYAYMVPDFWGVLEEGEVYIDFSSFIDNISGFSGATLSGDEILVARSPAHFVSDIQKVKAVIKAELVGLKDVIVFSTKGKPSLADKLSGGDFDGDIAWVCWEPSIVNNFTSAEVPTACNLVEEGLLKQDKTTYEQLVRNADSTEAGVSLFLKKSFEFNMRQNFLGICTSFKESVCYTEKTVDSQASRYLSQLLSNLVDQAKQGYEFDEDAWAYFKDTKVRDARGKKIKPRKPKYKTEDPVGNADHIIDHLRYVAEQTIDKALEGFHQTFPDPPYWDGDLATYFYKFADLATRDPVWEKLLEDLKVEVNGLKTIWRKKFQRGHDSKRNPNSRDGDEAVEDFTEFCTDIYDRFHNIQPHEQTYASLALTITPGTNTELSNWELLKASTAVAAFAHYAPPRHPLKLYVSSFVWWMGGKQLCYLKAMSNSDPPHAVIPSIYTVLKPDPAIIRRMRSDGQAANMEDSASIANEADLDAMDDE</sequence>
<gene>
    <name evidence="4" type="ORF">IFR04_004216</name>
</gene>
<keyword evidence="1" id="KW-0808">Transferase</keyword>
<dbReference type="GO" id="GO:0030422">
    <property type="term" value="P:siRNA processing"/>
    <property type="evidence" value="ECO:0007669"/>
    <property type="project" value="TreeGrafter"/>
</dbReference>